<protein>
    <recommendedName>
        <fullName evidence="1">C2H2-type domain-containing protein</fullName>
    </recommendedName>
</protein>
<evidence type="ECO:0000313" key="2">
    <source>
        <dbReference type="EMBL" id="KAG8034877.1"/>
    </source>
</evidence>
<dbReference type="SMART" id="SM00355">
    <property type="entry name" value="ZnF_C2H2"/>
    <property type="match status" value="4"/>
</dbReference>
<reference evidence="2" key="1">
    <citation type="submission" date="2020-03" db="EMBL/GenBank/DDBJ databases">
        <authorList>
            <person name="Chebbi M.A."/>
            <person name="Drezen J.M."/>
        </authorList>
    </citation>
    <scope>NUCLEOTIDE SEQUENCE</scope>
    <source>
        <tissue evidence="2">Whole body</tissue>
    </source>
</reference>
<dbReference type="AlphaFoldDB" id="A0A8J5UPC7"/>
<accession>A0A8J5UPC7</accession>
<organism evidence="2 3">
    <name type="scientific">Cotesia typhae</name>
    <dbReference type="NCBI Taxonomy" id="2053667"/>
    <lineage>
        <taxon>Eukaryota</taxon>
        <taxon>Metazoa</taxon>
        <taxon>Ecdysozoa</taxon>
        <taxon>Arthropoda</taxon>
        <taxon>Hexapoda</taxon>
        <taxon>Insecta</taxon>
        <taxon>Pterygota</taxon>
        <taxon>Neoptera</taxon>
        <taxon>Endopterygota</taxon>
        <taxon>Hymenoptera</taxon>
        <taxon>Apocrita</taxon>
        <taxon>Ichneumonoidea</taxon>
        <taxon>Braconidae</taxon>
        <taxon>Microgastrinae</taxon>
        <taxon>Cotesia</taxon>
    </lineage>
</organism>
<proteinExistence type="predicted"/>
<gene>
    <name evidence="2" type="ORF">G9C98_007953</name>
</gene>
<name>A0A8J5UPC7_9HYME</name>
<reference evidence="2" key="2">
    <citation type="submission" date="2021-04" db="EMBL/GenBank/DDBJ databases">
        <title>Genome-wide patterns of bracovirus chromosomal integration into multiple host tissues during parasitism.</title>
        <authorList>
            <person name="Chebbi M.A.C."/>
        </authorList>
    </citation>
    <scope>NUCLEOTIDE SEQUENCE</scope>
    <source>
        <tissue evidence="2">Whole body</tissue>
    </source>
</reference>
<feature type="domain" description="C2H2-type" evidence="1">
    <location>
        <begin position="44"/>
        <end position="67"/>
    </location>
</feature>
<feature type="domain" description="C2H2-type" evidence="1">
    <location>
        <begin position="118"/>
        <end position="141"/>
    </location>
</feature>
<keyword evidence="3" id="KW-1185">Reference proteome</keyword>
<dbReference type="InterPro" id="IPR013087">
    <property type="entry name" value="Znf_C2H2_type"/>
</dbReference>
<dbReference type="OrthoDB" id="10004641at2759"/>
<feature type="domain" description="C2H2-type" evidence="1">
    <location>
        <begin position="14"/>
        <end position="36"/>
    </location>
</feature>
<evidence type="ECO:0000313" key="3">
    <source>
        <dbReference type="Proteomes" id="UP000729913"/>
    </source>
</evidence>
<dbReference type="EMBL" id="JAAOIC020000067">
    <property type="protein sequence ID" value="KAG8034877.1"/>
    <property type="molecule type" value="Genomic_DNA"/>
</dbReference>
<comment type="caution">
    <text evidence="2">The sequence shown here is derived from an EMBL/GenBank/DDBJ whole genome shotgun (WGS) entry which is preliminary data.</text>
</comment>
<evidence type="ECO:0000259" key="1">
    <source>
        <dbReference type="SMART" id="SM00355"/>
    </source>
</evidence>
<dbReference type="Proteomes" id="UP000729913">
    <property type="component" value="Unassembled WGS sequence"/>
</dbReference>
<sequence>MPNEEFLKISSTLLACMNPDCDKMFKNIGAQQVHMKSCNKPPRFKCGHCDFHSITKKNVRLHSVAKHKKKKTDIIELHDPNLRRSSFPCPNAVCNKTFDTQERVTFHIKYRCCKSPRFKCFYCDFKSYYKYEVKLHNNSKHADLQFHVIKIEE</sequence>
<feature type="domain" description="C2H2-type" evidence="1">
    <location>
        <begin position="87"/>
        <end position="109"/>
    </location>
</feature>